<dbReference type="InterPro" id="IPR032095">
    <property type="entry name" value="Sacchrp_dh-like_C"/>
</dbReference>
<dbReference type="Pfam" id="PF16653">
    <property type="entry name" value="Sacchrp_dh_C"/>
    <property type="match status" value="1"/>
</dbReference>
<dbReference type="UniPathway" id="UPA00868">
    <property type="reaction ID" value="UER00835"/>
</dbReference>
<reference evidence="10" key="1">
    <citation type="submission" date="2019-05" db="EMBL/GenBank/DDBJ databases">
        <title>Annotation for the trematode Fasciolopsis buski.</title>
        <authorList>
            <person name="Choi Y.-J."/>
        </authorList>
    </citation>
    <scope>NUCLEOTIDE SEQUENCE</scope>
    <source>
        <strain evidence="10">HT</strain>
        <tissue evidence="10">Whole worm</tissue>
    </source>
</reference>
<dbReference type="Pfam" id="PF03435">
    <property type="entry name" value="Sacchrp_dh_NADP"/>
    <property type="match status" value="1"/>
</dbReference>
<keyword evidence="11" id="KW-1185">Reference proteome</keyword>
<evidence type="ECO:0000256" key="7">
    <source>
        <dbReference type="ARBA" id="ARBA00025744"/>
    </source>
</evidence>
<dbReference type="Pfam" id="PF01262">
    <property type="entry name" value="AlaDh_PNT_C"/>
    <property type="match status" value="1"/>
</dbReference>
<dbReference type="SMART" id="SM01003">
    <property type="entry name" value="AlaDh_PNT_N"/>
    <property type="match status" value="1"/>
</dbReference>
<name>A0A8E0RPW6_9TREM</name>
<keyword evidence="6" id="KW-0511">Multifunctional enzyme</keyword>
<dbReference type="CDD" id="cd12189">
    <property type="entry name" value="LKR_SDH_like"/>
    <property type="match status" value="1"/>
</dbReference>
<dbReference type="PANTHER" id="PTHR11133">
    <property type="entry name" value="SACCHAROPINE DEHYDROGENASE"/>
    <property type="match status" value="1"/>
</dbReference>
<dbReference type="Gene3D" id="3.40.50.720">
    <property type="entry name" value="NAD(P)-binding Rossmann-like Domain"/>
    <property type="match status" value="4"/>
</dbReference>
<evidence type="ECO:0000256" key="4">
    <source>
        <dbReference type="ARBA" id="ARBA00022857"/>
    </source>
</evidence>
<dbReference type="InterPro" id="IPR007886">
    <property type="entry name" value="AlaDH/PNT_N"/>
</dbReference>
<comment type="similarity">
    <text evidence="7">In the C-terminal section; belongs to the saccharopine dehydrogenase family.</text>
</comment>
<dbReference type="GO" id="GO:0019878">
    <property type="term" value="P:lysine biosynthetic process via aminoadipic acid"/>
    <property type="evidence" value="ECO:0007669"/>
    <property type="project" value="TreeGrafter"/>
</dbReference>
<dbReference type="PANTHER" id="PTHR11133:SF22">
    <property type="entry name" value="ALPHA-AMINOADIPIC SEMIALDEHYDE SYNTHASE, MITOCHONDRIAL"/>
    <property type="match status" value="1"/>
</dbReference>
<keyword evidence="4" id="KW-0521">NADP</keyword>
<sequence length="825" mass="92461">MSSKFLGAPHSSVTLLRNISSSQAVLSKIPSSFRPVVGIKRETVNLWEQRSPLIPTNVKKLVQQGIRVLVQPSDRRCFTATEFEQVGAEMREDLSEATLILGVKRPNELRPQDLLPEKTYCFFTHTIKAQPDNMPLLDVLLERKIRMLDYECMVDGKNQRLVAFGKYAGMAGTIDILHGLGIRLLAMGHRTPFLLIGLAHSFQDSQQARQAIRLAGYEIALGRMPDSLGPLTFVINGDGNVSQGAQIILDCLPIEYVPSSKLKDVAKNGKRDRIYASVVNVSEYMVHKERGDFVKSEYFTNPTLYESQFREKIAPYTSVLINGTYWDARVPKILTRKNTKSLLDIKPDVPGNPTDEGCPTLPHRLLAICDISADPGGSVEFTEECTTIDEPFNLYNPVTERTLNQIHGDGILMCSIDNMPAQLPYEASEHFGNKLMPYLSDMIKSNAKEAFEDFDASPEVKNAVITSNGHLTDRFKYIDQLRSQKRVSSSVASYDKRVLVLGAGYVVPPLIEYLSRDKKIHITVVSDVKSELIELTEHFPRIRTRHLNILDNEKACGELMSQNDLVISLIPWKYHPTVAKQCIKQKKNLLTASYCTPVLKEMEPEFLEAEITAFMEIGLDPGIDHLLTKECIDDVKEKNGKVISYRSFTGGLPAPENSNNPLRYKFSWSPEAALSTVMNGARYLEDGQPVNAYDHAVSCLPFHAFLTFPLLVSIQKREHVCEKLGLSSNLRGKELENSLMKKLSGDRMKYDCLLQLGLLSEDEVALTNTPLSSTSAQLSKCLTYGEITDKGIVLPLKKNIYKPILEHLQIEGIEAQETSTYFDLP</sequence>
<evidence type="ECO:0000259" key="8">
    <source>
        <dbReference type="SMART" id="SM01002"/>
    </source>
</evidence>
<evidence type="ECO:0000313" key="10">
    <source>
        <dbReference type="EMBL" id="KAA0188268.1"/>
    </source>
</evidence>
<accession>A0A8E0RPW6</accession>
<organism evidence="10 11">
    <name type="scientific">Fasciolopsis buskii</name>
    <dbReference type="NCBI Taxonomy" id="27845"/>
    <lineage>
        <taxon>Eukaryota</taxon>
        <taxon>Metazoa</taxon>
        <taxon>Spiralia</taxon>
        <taxon>Lophotrochozoa</taxon>
        <taxon>Platyhelminthes</taxon>
        <taxon>Trematoda</taxon>
        <taxon>Digenea</taxon>
        <taxon>Plagiorchiida</taxon>
        <taxon>Echinostomata</taxon>
        <taxon>Echinostomatoidea</taxon>
        <taxon>Fasciolidae</taxon>
        <taxon>Fasciolopsis</taxon>
    </lineage>
</organism>
<dbReference type="OrthoDB" id="10059875at2759"/>
<dbReference type="InterPro" id="IPR036291">
    <property type="entry name" value="NAD(P)-bd_dom_sf"/>
</dbReference>
<feature type="domain" description="Alanine dehydrogenase/pyridine nucleotide transhydrogenase NAD(H)-binding" evidence="8">
    <location>
        <begin position="211"/>
        <end position="415"/>
    </location>
</feature>
<evidence type="ECO:0000256" key="1">
    <source>
        <dbReference type="ARBA" id="ARBA00004682"/>
    </source>
</evidence>
<evidence type="ECO:0000259" key="9">
    <source>
        <dbReference type="SMART" id="SM01003"/>
    </source>
</evidence>
<dbReference type="GO" id="GO:0033512">
    <property type="term" value="P:L-lysine catabolic process to acetyl-CoA via saccharopine"/>
    <property type="evidence" value="ECO:0007669"/>
    <property type="project" value="UniProtKB-UniPathway"/>
</dbReference>
<gene>
    <name evidence="10" type="ORF">FBUS_02282</name>
</gene>
<dbReference type="Gene3D" id="3.30.360.10">
    <property type="entry name" value="Dihydrodipicolinate Reductase, domain 2"/>
    <property type="match status" value="1"/>
</dbReference>
<dbReference type="InterPro" id="IPR051168">
    <property type="entry name" value="AASS"/>
</dbReference>
<dbReference type="SUPFAM" id="SSF52283">
    <property type="entry name" value="Formate/glycerate dehydrogenase catalytic domain-like"/>
    <property type="match status" value="1"/>
</dbReference>
<dbReference type="AlphaFoldDB" id="A0A8E0RPW6"/>
<evidence type="ECO:0000256" key="6">
    <source>
        <dbReference type="ARBA" id="ARBA00023268"/>
    </source>
</evidence>
<evidence type="ECO:0000313" key="11">
    <source>
        <dbReference type="Proteomes" id="UP000728185"/>
    </source>
</evidence>
<comment type="similarity">
    <text evidence="3">In the N-terminal section; belongs to the AlaDH/PNT family.</text>
</comment>
<dbReference type="SUPFAM" id="SSF55347">
    <property type="entry name" value="Glyceraldehyde-3-phosphate dehydrogenase-like, C-terminal domain"/>
    <property type="match status" value="1"/>
</dbReference>
<dbReference type="FunFam" id="3.40.50.720:FF:000072">
    <property type="entry name" value="Saccharopine dehydrogenase [NADP(+), L-glutamate-forming]"/>
    <property type="match status" value="1"/>
</dbReference>
<comment type="pathway">
    <text evidence="1">Amino-acid degradation; L-lysine degradation via saccharopine pathway; glutaryl-CoA from L-lysine: step 1/6.</text>
</comment>
<dbReference type="EMBL" id="LUCM01008510">
    <property type="protein sequence ID" value="KAA0188268.1"/>
    <property type="molecule type" value="Genomic_DNA"/>
</dbReference>
<evidence type="ECO:0000256" key="5">
    <source>
        <dbReference type="ARBA" id="ARBA00023002"/>
    </source>
</evidence>
<protein>
    <submittedName>
        <fullName evidence="10">Alpha-aminoadipic semialdehyde synthase</fullName>
    </submittedName>
</protein>
<dbReference type="SMART" id="SM01002">
    <property type="entry name" value="AlaDh_PNT_C"/>
    <property type="match status" value="1"/>
</dbReference>
<dbReference type="InterPro" id="IPR005097">
    <property type="entry name" value="Sacchrp_dh_NADP-bd"/>
</dbReference>
<comment type="pathway">
    <text evidence="2">Amino-acid degradation; L-lysine degradation via saccharopine pathway; glutaryl-CoA from L-lysine: step 2/6.</text>
</comment>
<dbReference type="GO" id="GO:0005737">
    <property type="term" value="C:cytoplasm"/>
    <property type="evidence" value="ECO:0007669"/>
    <property type="project" value="TreeGrafter"/>
</dbReference>
<dbReference type="FunFam" id="3.40.50.720:FF:000087">
    <property type="entry name" value="alpha-aminoadipic semialdehyde synthase, mitochondrial"/>
    <property type="match status" value="1"/>
</dbReference>
<dbReference type="Pfam" id="PF05222">
    <property type="entry name" value="AlaDh_PNT_N"/>
    <property type="match status" value="1"/>
</dbReference>
<keyword evidence="5" id="KW-0560">Oxidoreductase</keyword>
<proteinExistence type="inferred from homology"/>
<dbReference type="GO" id="GO:0004753">
    <property type="term" value="F:saccharopine dehydrogenase activity"/>
    <property type="evidence" value="ECO:0007669"/>
    <property type="project" value="TreeGrafter"/>
</dbReference>
<dbReference type="SUPFAM" id="SSF51735">
    <property type="entry name" value="NAD(P)-binding Rossmann-fold domains"/>
    <property type="match status" value="1"/>
</dbReference>
<evidence type="ECO:0000256" key="2">
    <source>
        <dbReference type="ARBA" id="ARBA00004720"/>
    </source>
</evidence>
<evidence type="ECO:0000256" key="3">
    <source>
        <dbReference type="ARBA" id="ARBA00005624"/>
    </source>
</evidence>
<comment type="caution">
    <text evidence="10">The sequence shown here is derived from an EMBL/GenBank/DDBJ whole genome shotgun (WGS) entry which is preliminary data.</text>
</comment>
<dbReference type="Proteomes" id="UP000728185">
    <property type="component" value="Unassembled WGS sequence"/>
</dbReference>
<feature type="domain" description="Alanine dehydrogenase/pyridine nucleotide transhydrogenase N-terminal" evidence="9">
    <location>
        <begin position="38"/>
        <end position="171"/>
    </location>
</feature>
<dbReference type="InterPro" id="IPR007698">
    <property type="entry name" value="AlaDH/PNT_NAD(H)-bd"/>
</dbReference>